<dbReference type="InterPro" id="IPR008969">
    <property type="entry name" value="CarboxyPept-like_regulatory"/>
</dbReference>
<dbReference type="KEGG" id="ten:LPB136_05065"/>
<keyword evidence="1" id="KW-0732">Signal</keyword>
<dbReference type="RefSeq" id="WP_072555094.1">
    <property type="nucleotide sequence ID" value="NZ_CP018155.1"/>
</dbReference>
<organism evidence="2 3">
    <name type="scientific">Tenacibaculum todarodis</name>
    <dbReference type="NCBI Taxonomy" id="1850252"/>
    <lineage>
        <taxon>Bacteria</taxon>
        <taxon>Pseudomonadati</taxon>
        <taxon>Bacteroidota</taxon>
        <taxon>Flavobacteriia</taxon>
        <taxon>Flavobacteriales</taxon>
        <taxon>Flavobacteriaceae</taxon>
        <taxon>Tenacibaculum</taxon>
    </lineage>
</organism>
<evidence type="ECO:0008006" key="4">
    <source>
        <dbReference type="Google" id="ProtNLM"/>
    </source>
</evidence>
<proteinExistence type="predicted"/>
<dbReference type="AlphaFoldDB" id="A0A1L3JI21"/>
<dbReference type="OrthoDB" id="1417583at2"/>
<dbReference type="EMBL" id="CP018155">
    <property type="protein sequence ID" value="APG64769.1"/>
    <property type="molecule type" value="Genomic_DNA"/>
</dbReference>
<accession>A0A1L3JI21</accession>
<dbReference type="Pfam" id="PF13715">
    <property type="entry name" value="CarbopepD_reg_2"/>
    <property type="match status" value="1"/>
</dbReference>
<protein>
    <recommendedName>
        <fullName evidence="4">Carboxypeptidase-like regulatory domain-containing protein</fullName>
    </recommendedName>
</protein>
<evidence type="ECO:0000313" key="2">
    <source>
        <dbReference type="EMBL" id="APG64769.1"/>
    </source>
</evidence>
<dbReference type="STRING" id="1850252.LPB136_05065"/>
<reference evidence="2 3" key="1">
    <citation type="submission" date="2016-11" db="EMBL/GenBank/DDBJ databases">
        <title>Tenacibaculum sp. LPB0136, isolated from marine environment.</title>
        <authorList>
            <person name="Kim E."/>
            <person name="Yi H."/>
        </authorList>
    </citation>
    <scope>NUCLEOTIDE SEQUENCE [LARGE SCALE GENOMIC DNA]</scope>
    <source>
        <strain evidence="2 3">LPB0136</strain>
    </source>
</reference>
<keyword evidence="3" id="KW-1185">Reference proteome</keyword>
<evidence type="ECO:0000313" key="3">
    <source>
        <dbReference type="Proteomes" id="UP000181898"/>
    </source>
</evidence>
<dbReference type="Proteomes" id="UP000181898">
    <property type="component" value="Chromosome"/>
</dbReference>
<feature type="signal peptide" evidence="1">
    <location>
        <begin position="1"/>
        <end position="17"/>
    </location>
</feature>
<sequence length="265" mass="30750">MKKLLLLFILSSITISAQERKTLYGTVSDSINAIRNVHVINMQTKQATYTDINGNFRIFAKIGDSLKVTSIQYDTKFYKVNKVSFGFNDLHIFIDKKVYELDEVHVKNTDLLGNLTSDINKTPRDKKAEALEKLMDFSKIDMTAPTKDDHIDKRVRPHIVESDPTKAFAGAGTSIGMPFKYSERLWALRRDLAFKKSFPAKILNNFGEQFFFEELKIPVERYYHFLEYCNPLGIENLYKKGNHLKVIEILKQEHVEYLKIINKQD</sequence>
<feature type="chain" id="PRO_5009854258" description="Carboxypeptidase-like regulatory domain-containing protein" evidence="1">
    <location>
        <begin position="18"/>
        <end position="265"/>
    </location>
</feature>
<evidence type="ECO:0000256" key="1">
    <source>
        <dbReference type="SAM" id="SignalP"/>
    </source>
</evidence>
<dbReference type="SUPFAM" id="SSF49464">
    <property type="entry name" value="Carboxypeptidase regulatory domain-like"/>
    <property type="match status" value="1"/>
</dbReference>
<name>A0A1L3JI21_9FLAO</name>
<gene>
    <name evidence="2" type="ORF">LPB136_05065</name>
</gene>